<reference evidence="7 8" key="1">
    <citation type="submission" date="2016-03" db="EMBL/GenBank/DDBJ databases">
        <authorList>
            <person name="Cho S.-Y."/>
            <person name="Lim S."/>
            <person name="Kim H."/>
            <person name="Soh E.H."/>
            <person name="Moon J.S."/>
        </authorList>
    </citation>
    <scope>NUCLEOTIDE SEQUENCE [LARGE SCALE GENOMIC DNA]</scope>
    <source>
        <strain evidence="7 8">KCTC 3810</strain>
    </source>
</reference>
<name>A0ABX2VAS5_9BACL</name>
<proteinExistence type="inferred from homology"/>
<feature type="domain" description="FAD/NAD(P)-binding" evidence="6">
    <location>
        <begin position="3"/>
        <end position="279"/>
    </location>
</feature>
<dbReference type="Gene3D" id="3.50.50.100">
    <property type="match status" value="1"/>
</dbReference>
<protein>
    <submittedName>
        <fullName evidence="7">Pyridine nucleotide-disulfide oxidoreductase</fullName>
    </submittedName>
</protein>
<accession>A0ABX2VAS5</accession>
<keyword evidence="5" id="KW-0560">Oxidoreductase</keyword>
<dbReference type="Proteomes" id="UP000078447">
    <property type="component" value="Unassembled WGS sequence"/>
</dbReference>
<dbReference type="PANTHER" id="PTHR42913">
    <property type="entry name" value="APOPTOSIS-INDUCING FACTOR 1"/>
    <property type="match status" value="1"/>
</dbReference>
<dbReference type="PANTHER" id="PTHR42913:SF9">
    <property type="entry name" value="SLR1591 PROTEIN"/>
    <property type="match status" value="1"/>
</dbReference>
<sequence>MTRIILVGAGHAHLECIKQGSHPDVNWIVINPSRYQYYSGMFSGLADGTYTLDETRVDVKALCERHGKTWIEDRVIRIDAANKQVVCQSGQILSYDIVSCNIGSRDWEIAGAPRVTIKPNYRIDQALEVFRNAVSPVIVGSGAAAVEMAASFRSAGSPVTLIHEEPLLAGHPAGPKIAKRLDQLGVKRIVDRFDTLEGQTAWLQSGQSLETDALLFLGGARASNLFQESDLYCDARGFLLVHETLQALEDPSIFAVGDCATLTAYPDTPKNGVTAVRQAPVLLTNLLRFVNQERLVTFRPQRRYLTILALGGKQATLLYGRHHQTNHLSWCLKQWIDCRFIRNYTN</sequence>
<keyword evidence="8" id="KW-1185">Reference proteome</keyword>
<dbReference type="EMBL" id="LVVL01000001">
    <property type="protein sequence ID" value="OAN15341.1"/>
    <property type="molecule type" value="Genomic_DNA"/>
</dbReference>
<comment type="similarity">
    <text evidence="2">Belongs to the NADH dehydrogenase family.</text>
</comment>
<dbReference type="Pfam" id="PF07992">
    <property type="entry name" value="Pyr_redox_2"/>
    <property type="match status" value="1"/>
</dbReference>
<dbReference type="InterPro" id="IPR036188">
    <property type="entry name" value="FAD/NAD-bd_sf"/>
</dbReference>
<evidence type="ECO:0000256" key="5">
    <source>
        <dbReference type="ARBA" id="ARBA00023002"/>
    </source>
</evidence>
<evidence type="ECO:0000256" key="2">
    <source>
        <dbReference type="ARBA" id="ARBA00005272"/>
    </source>
</evidence>
<organism evidence="7 8">
    <name type="scientific">Exiguobacterium undae</name>
    <dbReference type="NCBI Taxonomy" id="169177"/>
    <lineage>
        <taxon>Bacteria</taxon>
        <taxon>Bacillati</taxon>
        <taxon>Bacillota</taxon>
        <taxon>Bacilli</taxon>
        <taxon>Bacillales</taxon>
        <taxon>Bacillales Family XII. Incertae Sedis</taxon>
        <taxon>Exiguobacterium</taxon>
    </lineage>
</organism>
<evidence type="ECO:0000256" key="4">
    <source>
        <dbReference type="ARBA" id="ARBA00022827"/>
    </source>
</evidence>
<comment type="cofactor">
    <cofactor evidence="1">
        <name>FAD</name>
        <dbReference type="ChEBI" id="CHEBI:57692"/>
    </cofactor>
</comment>
<dbReference type="RefSeq" id="WP_028106195.1">
    <property type="nucleotide sequence ID" value="NZ_LVVL01000001.1"/>
</dbReference>
<comment type="caution">
    <text evidence="7">The sequence shown here is derived from an EMBL/GenBank/DDBJ whole genome shotgun (WGS) entry which is preliminary data.</text>
</comment>
<gene>
    <name evidence="7" type="ORF">A3783_05230</name>
</gene>
<dbReference type="SUPFAM" id="SSF51905">
    <property type="entry name" value="FAD/NAD(P)-binding domain"/>
    <property type="match status" value="2"/>
</dbReference>
<dbReference type="InterPro" id="IPR023753">
    <property type="entry name" value="FAD/NAD-binding_dom"/>
</dbReference>
<dbReference type="InterPro" id="IPR051169">
    <property type="entry name" value="NADH-Q_oxidoreductase"/>
</dbReference>
<keyword evidence="3" id="KW-0285">Flavoprotein</keyword>
<evidence type="ECO:0000313" key="8">
    <source>
        <dbReference type="Proteomes" id="UP000078447"/>
    </source>
</evidence>
<evidence type="ECO:0000313" key="7">
    <source>
        <dbReference type="EMBL" id="OAN15341.1"/>
    </source>
</evidence>
<evidence type="ECO:0000259" key="6">
    <source>
        <dbReference type="Pfam" id="PF07992"/>
    </source>
</evidence>
<evidence type="ECO:0000256" key="1">
    <source>
        <dbReference type="ARBA" id="ARBA00001974"/>
    </source>
</evidence>
<keyword evidence="4" id="KW-0274">FAD</keyword>
<evidence type="ECO:0000256" key="3">
    <source>
        <dbReference type="ARBA" id="ARBA00022630"/>
    </source>
</evidence>